<accession>S5XQ35</accession>
<feature type="domain" description="DSBA-like thioredoxin" evidence="1">
    <location>
        <begin position="11"/>
        <end position="208"/>
    </location>
</feature>
<dbReference type="KEGG" id="pami:JCM7686_2416"/>
<dbReference type="PANTHER" id="PTHR13887:SF41">
    <property type="entry name" value="THIOREDOXIN SUPERFAMILY PROTEIN"/>
    <property type="match status" value="1"/>
</dbReference>
<dbReference type="GO" id="GO:0016491">
    <property type="term" value="F:oxidoreductase activity"/>
    <property type="evidence" value="ECO:0007669"/>
    <property type="project" value="InterPro"/>
</dbReference>
<evidence type="ECO:0000313" key="3">
    <source>
        <dbReference type="Proteomes" id="UP000015480"/>
    </source>
</evidence>
<protein>
    <submittedName>
        <fullName evidence="2">DsbA oxidoreductase</fullName>
    </submittedName>
</protein>
<sequence>MTSAPTSSIRLDIFADPVCPWCMIGKAELDRALESRPNHPFAIAWHPFRLDPQMPPAGMPYVDYMKMKFEDEKGILAAMKPVMEASERLGLWINPSLIERVPNTLNAHRLMHWAGVEGGAQTKVMSALMRAYWREGRNIANPDVLVEIATVAGLDGEMVRRLLKTDADVEQVIGREVHARERGVSSVPTFIIADQHAISGAQPASLWQNVIDEITGAA</sequence>
<evidence type="ECO:0000313" key="2">
    <source>
        <dbReference type="EMBL" id="AGT09484.1"/>
    </source>
</evidence>
<dbReference type="Gene3D" id="3.40.30.10">
    <property type="entry name" value="Glutaredoxin"/>
    <property type="match status" value="1"/>
</dbReference>
<dbReference type="RefSeq" id="WP_020951122.1">
    <property type="nucleotide sequence ID" value="NC_022041.1"/>
</dbReference>
<keyword evidence="3" id="KW-1185">Reference proteome</keyword>
<dbReference type="AlphaFoldDB" id="S5XQ35"/>
<dbReference type="HOGENOM" id="CLU_069253_0_4_5"/>
<dbReference type="Pfam" id="PF01323">
    <property type="entry name" value="DSBA"/>
    <property type="match status" value="1"/>
</dbReference>
<dbReference type="PATRIC" id="fig|1367847.3.peg.2415"/>
<gene>
    <name evidence="2" type="ORF">JCM7686_2416</name>
</gene>
<dbReference type="CDD" id="cd03024">
    <property type="entry name" value="DsbA_FrnE"/>
    <property type="match status" value="1"/>
</dbReference>
<dbReference type="eggNOG" id="COG2761">
    <property type="taxonomic scope" value="Bacteria"/>
</dbReference>
<dbReference type="InterPro" id="IPR001853">
    <property type="entry name" value="DSBA-like_thioredoxin_dom"/>
</dbReference>
<dbReference type="SUPFAM" id="SSF52833">
    <property type="entry name" value="Thioredoxin-like"/>
    <property type="match status" value="1"/>
</dbReference>
<dbReference type="Proteomes" id="UP000015480">
    <property type="component" value="Chromosome"/>
</dbReference>
<dbReference type="InterPro" id="IPR036249">
    <property type="entry name" value="Thioredoxin-like_sf"/>
</dbReference>
<evidence type="ECO:0000259" key="1">
    <source>
        <dbReference type="Pfam" id="PF01323"/>
    </source>
</evidence>
<dbReference type="EMBL" id="CP006650">
    <property type="protein sequence ID" value="AGT09484.1"/>
    <property type="molecule type" value="Genomic_DNA"/>
</dbReference>
<organism evidence="2 3">
    <name type="scientific">Paracoccus aminophilus JCM 7686</name>
    <dbReference type="NCBI Taxonomy" id="1367847"/>
    <lineage>
        <taxon>Bacteria</taxon>
        <taxon>Pseudomonadati</taxon>
        <taxon>Pseudomonadota</taxon>
        <taxon>Alphaproteobacteria</taxon>
        <taxon>Rhodobacterales</taxon>
        <taxon>Paracoccaceae</taxon>
        <taxon>Paracoccus</taxon>
    </lineage>
</organism>
<reference evidence="2 3" key="1">
    <citation type="journal article" date="2014" name="BMC Genomics">
        <title>Architecture and functions of a multipartite genome of the methylotrophic bacterium Paracoccus aminophilus JCM 7686, containing primary and secondary chromids.</title>
        <authorList>
            <person name="Dziewit L."/>
            <person name="Czarnecki J."/>
            <person name="Wibberg D."/>
            <person name="Radlinska M."/>
            <person name="Mrozek P."/>
            <person name="Szymczak M."/>
            <person name="Schluter A."/>
            <person name="Puhler A."/>
            <person name="Bartosik D."/>
        </authorList>
    </citation>
    <scope>NUCLEOTIDE SEQUENCE [LARGE SCALE GENOMIC DNA]</scope>
    <source>
        <strain evidence="2">JCM 7686</strain>
    </source>
</reference>
<dbReference type="PANTHER" id="PTHR13887">
    <property type="entry name" value="GLUTATHIONE S-TRANSFERASE KAPPA"/>
    <property type="match status" value="1"/>
</dbReference>
<dbReference type="OrthoDB" id="9799122at2"/>
<proteinExistence type="predicted"/>
<dbReference type="STRING" id="1367847.JCM7686_2416"/>
<name>S5XQ35_PARAH</name>